<evidence type="ECO:0000313" key="1">
    <source>
        <dbReference type="EMBL" id="XBQ18735.1"/>
    </source>
</evidence>
<dbReference type="KEGG" id="mamm:ABNF92_14930"/>
<gene>
    <name evidence="1" type="ORF">ABNF92_14930</name>
</gene>
<sequence>MHFDGGCVVSSSRVNDYSGYNTADNSACFGTTCPECGDEIFFVRHNGGSVWLDPPLGWPWYKHGCFYSEEKAAGLYESALVTNQEAEELKKYANAEIGIVKRTWVEPNRNYTDIVLDFGRPDTDEVRVKNNAGFLLGKLCVLEREKELIWPFYESEYVFTLYDPEKHTYFVPPPIVKTDNKAKKRKLSRQELVQCSICNCKVLKKRLRKHMSKVHSNKNK</sequence>
<protein>
    <recommendedName>
        <fullName evidence="2">C2H2-type domain-containing protein</fullName>
    </recommendedName>
</protein>
<proteinExistence type="predicted"/>
<name>A0AAU7MKA1_9GAMM</name>
<reference evidence="1" key="1">
    <citation type="submission" date="2024-05" db="EMBL/GenBank/DDBJ databases">
        <title>Draft Genome Sequences of Flagellimonas sp. MMG031 and Marinobacter sp. MMG032 Isolated from the dinoflagellate Symbiodinium pilosum.</title>
        <authorList>
            <person name="Shikuma N.J."/>
            <person name="Farrell M.V."/>
        </authorList>
    </citation>
    <scope>NUCLEOTIDE SEQUENCE</scope>
    <source>
        <strain evidence="1">MMG032</strain>
    </source>
</reference>
<accession>A0AAU7MKA1</accession>
<dbReference type="RefSeq" id="WP_349342588.1">
    <property type="nucleotide sequence ID" value="NZ_CP157802.1"/>
</dbReference>
<dbReference type="EMBL" id="CP157802">
    <property type="protein sequence ID" value="XBQ18735.1"/>
    <property type="molecule type" value="Genomic_DNA"/>
</dbReference>
<evidence type="ECO:0008006" key="2">
    <source>
        <dbReference type="Google" id="ProtNLM"/>
    </source>
</evidence>
<organism evidence="1">
    <name type="scientific">Marinobacter sp. MMG032</name>
    <dbReference type="NCBI Taxonomy" id="3158548"/>
    <lineage>
        <taxon>Bacteria</taxon>
        <taxon>Pseudomonadati</taxon>
        <taxon>Pseudomonadota</taxon>
        <taxon>Gammaproteobacteria</taxon>
        <taxon>Pseudomonadales</taxon>
        <taxon>Marinobacteraceae</taxon>
        <taxon>Marinobacter</taxon>
    </lineage>
</organism>
<dbReference type="AlphaFoldDB" id="A0AAU7MKA1"/>